<name>J7LBZ4_NOCAA</name>
<dbReference type="EMBL" id="CP003788">
    <property type="protein sequence ID" value="AFR08925.1"/>
    <property type="molecule type" value="Genomic_DNA"/>
</dbReference>
<evidence type="ECO:0000313" key="1">
    <source>
        <dbReference type="EMBL" id="AFR08925.1"/>
    </source>
</evidence>
<protein>
    <submittedName>
        <fullName evidence="1">Uncharacterized protein</fullName>
    </submittedName>
</protein>
<dbReference type="AlphaFoldDB" id="J7LBZ4"/>
<organism evidence="1 2">
    <name type="scientific">Nocardiopsis alba (strain ATCC BAA-2165 / BE74)</name>
    <dbReference type="NCBI Taxonomy" id="1205910"/>
    <lineage>
        <taxon>Bacteria</taxon>
        <taxon>Bacillati</taxon>
        <taxon>Actinomycetota</taxon>
        <taxon>Actinomycetes</taxon>
        <taxon>Streptosporangiales</taxon>
        <taxon>Nocardiopsidaceae</taxon>
        <taxon>Nocardiopsis</taxon>
    </lineage>
</organism>
<dbReference type="Proteomes" id="UP000003779">
    <property type="component" value="Chromosome"/>
</dbReference>
<gene>
    <name evidence="1" type="ordered locus">B005_0459</name>
</gene>
<dbReference type="HOGENOM" id="CLU_3254752_0_0_11"/>
<accession>J7LBZ4</accession>
<dbReference type="PATRIC" id="fig|1205910.3.peg.432"/>
<sequence>MPYGLTVENGYYDDETIWDVVDEDGNAVPMRTPEFNGTVGDA</sequence>
<reference evidence="2" key="2">
    <citation type="submission" date="2012-08" db="EMBL/GenBank/DDBJ databases">
        <title>Whole-genome sequence of Nocardiopsis alba strain ATCC BAA-2165 associated with honeybees.</title>
        <authorList>
            <person name="Qiao J."/>
            <person name="Chen L."/>
            <person name="Li Y."/>
            <person name="Wang J."/>
            <person name="Zhang W."/>
            <person name="Chen S."/>
        </authorList>
    </citation>
    <scope>NUCLEOTIDE SEQUENCE [LARGE SCALE GENOMIC DNA]</scope>
    <source>
        <strain evidence="2">ATCC BAA-2165 / BE74</strain>
    </source>
</reference>
<reference evidence="1 2" key="1">
    <citation type="journal article" date="2012" name="J. Bacteriol.">
        <title>Whole-Genome Sequence of Nocardiopsis alba Strain ATCC BAA-2165, Associated with Honeybees.</title>
        <authorList>
            <person name="Qiao J."/>
            <person name="Chen L."/>
            <person name="Li Y."/>
            <person name="Wang J."/>
            <person name="Zhang W."/>
            <person name="Chen S."/>
        </authorList>
    </citation>
    <scope>NUCLEOTIDE SEQUENCE [LARGE SCALE GENOMIC DNA]</scope>
    <source>
        <strain evidence="2">ATCC BAA-2165 / BE74</strain>
    </source>
</reference>
<dbReference type="KEGG" id="nal:B005_0459"/>
<evidence type="ECO:0000313" key="2">
    <source>
        <dbReference type="Proteomes" id="UP000003779"/>
    </source>
</evidence>
<proteinExistence type="predicted"/>